<organism evidence="7 8">
    <name type="scientific">Alkaliphilus serpentinus</name>
    <dbReference type="NCBI Taxonomy" id="1482731"/>
    <lineage>
        <taxon>Bacteria</taxon>
        <taxon>Bacillati</taxon>
        <taxon>Bacillota</taxon>
        <taxon>Clostridia</taxon>
        <taxon>Peptostreptococcales</taxon>
        <taxon>Natronincolaceae</taxon>
        <taxon>Alkaliphilus</taxon>
    </lineage>
</organism>
<feature type="transmembrane region" description="Helical" evidence="5">
    <location>
        <begin position="225"/>
        <end position="248"/>
    </location>
</feature>
<dbReference type="GO" id="GO:0043190">
    <property type="term" value="C:ATP-binding cassette (ABC) transporter complex"/>
    <property type="evidence" value="ECO:0007669"/>
    <property type="project" value="InterPro"/>
</dbReference>
<evidence type="ECO:0000256" key="4">
    <source>
        <dbReference type="ARBA" id="ARBA00023136"/>
    </source>
</evidence>
<dbReference type="PIRSF" id="PIRSF006648">
    <property type="entry name" value="DrrB"/>
    <property type="match status" value="1"/>
</dbReference>
<dbReference type="RefSeq" id="WP_151865956.1">
    <property type="nucleotide sequence ID" value="NZ_WBZB01000025.1"/>
</dbReference>
<dbReference type="InterPro" id="IPR047817">
    <property type="entry name" value="ABC2_TM_bact-type"/>
</dbReference>
<dbReference type="InterPro" id="IPR013525">
    <property type="entry name" value="ABC2_TM"/>
</dbReference>
<dbReference type="InterPro" id="IPR000412">
    <property type="entry name" value="ABC_2_transport"/>
</dbReference>
<keyword evidence="2 5" id="KW-0812">Transmembrane</keyword>
<dbReference type="OrthoDB" id="1414986at2"/>
<protein>
    <recommendedName>
        <fullName evidence="5">Transport permease protein</fullName>
    </recommendedName>
</protein>
<evidence type="ECO:0000259" key="6">
    <source>
        <dbReference type="PROSITE" id="PS51012"/>
    </source>
</evidence>
<dbReference type="PANTHER" id="PTHR43229:SF6">
    <property type="entry name" value="ABC-TYPE MULTIDRUG TRANSPORT SYSTEM, PERMEASE COMPONENT"/>
    <property type="match status" value="1"/>
</dbReference>
<comment type="similarity">
    <text evidence="5">Belongs to the ABC-2 integral membrane protein family.</text>
</comment>
<dbReference type="GO" id="GO:0140359">
    <property type="term" value="F:ABC-type transporter activity"/>
    <property type="evidence" value="ECO:0007669"/>
    <property type="project" value="InterPro"/>
</dbReference>
<evidence type="ECO:0000256" key="3">
    <source>
        <dbReference type="ARBA" id="ARBA00022989"/>
    </source>
</evidence>
<feature type="transmembrane region" description="Helical" evidence="5">
    <location>
        <begin position="172"/>
        <end position="191"/>
    </location>
</feature>
<evidence type="ECO:0000313" key="8">
    <source>
        <dbReference type="Proteomes" id="UP000465601"/>
    </source>
</evidence>
<keyword evidence="4 5" id="KW-0472">Membrane</keyword>
<reference evidence="7 8" key="1">
    <citation type="submission" date="2019-10" db="EMBL/GenBank/DDBJ databases">
        <title>Alkaliphilus serpentinus sp. nov. and Alkaliphilus pronyensis sp. nov., two novel anaerobic alkaliphilic species isolated from the serpentinized-hosted hydrothermal field of the Prony Bay (New Caledonia).</title>
        <authorList>
            <person name="Postec A."/>
        </authorList>
    </citation>
    <scope>NUCLEOTIDE SEQUENCE [LARGE SCALE GENOMIC DNA]</scope>
    <source>
        <strain evidence="7 8">LacT</strain>
    </source>
</reference>
<comment type="subcellular location">
    <subcellularLocation>
        <location evidence="5">Cell membrane</location>
        <topology evidence="5">Multi-pass membrane protein</topology>
    </subcellularLocation>
    <subcellularLocation>
        <location evidence="1">Membrane</location>
        <topology evidence="1">Multi-pass membrane protein</topology>
    </subcellularLocation>
</comment>
<dbReference type="PROSITE" id="PS51012">
    <property type="entry name" value="ABC_TM2"/>
    <property type="match status" value="1"/>
</dbReference>
<comment type="caution">
    <text evidence="7">The sequence shown here is derived from an EMBL/GenBank/DDBJ whole genome shotgun (WGS) entry which is preliminary data.</text>
</comment>
<keyword evidence="5" id="KW-1003">Cell membrane</keyword>
<dbReference type="Pfam" id="PF01061">
    <property type="entry name" value="ABC2_membrane"/>
    <property type="match status" value="1"/>
</dbReference>
<evidence type="ECO:0000256" key="2">
    <source>
        <dbReference type="ARBA" id="ARBA00022692"/>
    </source>
</evidence>
<gene>
    <name evidence="7" type="ORF">F8153_08645</name>
</gene>
<feature type="transmembrane region" description="Helical" evidence="5">
    <location>
        <begin position="62"/>
        <end position="82"/>
    </location>
</feature>
<evidence type="ECO:0000313" key="7">
    <source>
        <dbReference type="EMBL" id="KAB3529857.1"/>
    </source>
</evidence>
<evidence type="ECO:0000256" key="5">
    <source>
        <dbReference type="RuleBase" id="RU361157"/>
    </source>
</evidence>
<dbReference type="EMBL" id="WBZB01000025">
    <property type="protein sequence ID" value="KAB3529857.1"/>
    <property type="molecule type" value="Genomic_DNA"/>
</dbReference>
<feature type="transmembrane region" description="Helical" evidence="5">
    <location>
        <begin position="137"/>
        <end position="160"/>
    </location>
</feature>
<dbReference type="PANTHER" id="PTHR43229">
    <property type="entry name" value="NODULATION PROTEIN J"/>
    <property type="match status" value="1"/>
</dbReference>
<keyword evidence="5" id="KW-0813">Transport</keyword>
<evidence type="ECO:0000256" key="1">
    <source>
        <dbReference type="ARBA" id="ARBA00004141"/>
    </source>
</evidence>
<dbReference type="Proteomes" id="UP000465601">
    <property type="component" value="Unassembled WGS sequence"/>
</dbReference>
<name>A0A833HNR7_9FIRM</name>
<dbReference type="InterPro" id="IPR051784">
    <property type="entry name" value="Nod_factor_ABC_transporter"/>
</dbReference>
<feature type="domain" description="ABC transmembrane type-2" evidence="6">
    <location>
        <begin position="28"/>
        <end position="251"/>
    </location>
</feature>
<feature type="transmembrane region" description="Helical" evidence="5">
    <location>
        <begin position="30"/>
        <end position="50"/>
    </location>
</feature>
<keyword evidence="3 5" id="KW-1133">Transmembrane helix</keyword>
<accession>A0A833HNR7</accession>
<keyword evidence="8" id="KW-1185">Reference proteome</keyword>
<dbReference type="AlphaFoldDB" id="A0A833HNR7"/>
<feature type="transmembrane region" description="Helical" evidence="5">
    <location>
        <begin position="109"/>
        <end position="131"/>
    </location>
</feature>
<sequence length="264" mass="29476">MSFEGIERFFVQSWLSFKALFGWIEPKTYFFVKVLNPIFQLLFFCLLAKYSFKTNDLTPWVIGNSFLLCIYNSIFGIGHVFVMDRYAGTLKMIIAAPFNKFLTFFQRGFVHIIDSLSTVAIGLIIGSIVFNVSFSNISIPIFIIIALVAMFSVAGLGLLLGSFGLVTSSMNFIANIVSMILIALTGANFPIETLPNSIRIISYCLPITRSIKAANLLMNGGSTQVIYSLIVKEIFVGIVYIALGYMFIIITEHIAKRKATLELY</sequence>
<proteinExistence type="inferred from homology"/>